<dbReference type="EMBL" id="SBLB01000001">
    <property type="protein sequence ID" value="RYC70578.1"/>
    <property type="molecule type" value="Genomic_DNA"/>
</dbReference>
<evidence type="ECO:0000313" key="2">
    <source>
        <dbReference type="Proteomes" id="UP000290407"/>
    </source>
</evidence>
<organism evidence="1 2">
    <name type="scientific">Spirosoma sordidisoli</name>
    <dbReference type="NCBI Taxonomy" id="2502893"/>
    <lineage>
        <taxon>Bacteria</taxon>
        <taxon>Pseudomonadati</taxon>
        <taxon>Bacteroidota</taxon>
        <taxon>Cytophagia</taxon>
        <taxon>Cytophagales</taxon>
        <taxon>Cytophagaceae</taxon>
        <taxon>Spirosoma</taxon>
    </lineage>
</organism>
<evidence type="ECO:0000313" key="1">
    <source>
        <dbReference type="EMBL" id="RYC70578.1"/>
    </source>
</evidence>
<comment type="caution">
    <text evidence="1">The sequence shown here is derived from an EMBL/GenBank/DDBJ whole genome shotgun (WGS) entry which is preliminary data.</text>
</comment>
<accession>A0A4V1RWK4</accession>
<gene>
    <name evidence="1" type="ORF">EQG79_00035</name>
</gene>
<sequence length="86" mass="9467">MRIWRVAGVVLLAGMALFLLSLLIKLLLVAAAAFLVVRVVGGLLASQFTHSTERVGWHSPTIISIDNPAYRSPMSRVTYDRVIPIH</sequence>
<protein>
    <submittedName>
        <fullName evidence="1">Uncharacterized protein</fullName>
    </submittedName>
</protein>
<keyword evidence="2" id="KW-1185">Reference proteome</keyword>
<proteinExistence type="predicted"/>
<dbReference type="Proteomes" id="UP000290407">
    <property type="component" value="Unassembled WGS sequence"/>
</dbReference>
<reference evidence="1 2" key="1">
    <citation type="submission" date="2019-01" db="EMBL/GenBank/DDBJ databases">
        <title>Spirosoma flava sp. nov., a propanil-degrading bacterium isolated from herbicide-contaminated soil.</title>
        <authorList>
            <person name="Zhang L."/>
            <person name="Jiang J.-D."/>
        </authorList>
    </citation>
    <scope>NUCLEOTIDE SEQUENCE [LARGE SCALE GENOMIC DNA]</scope>
    <source>
        <strain evidence="1 2">TY50</strain>
    </source>
</reference>
<name>A0A4V1RWK4_9BACT</name>
<dbReference type="AlphaFoldDB" id="A0A4V1RWK4"/>
<dbReference type="RefSeq" id="WP_077919884.1">
    <property type="nucleotide sequence ID" value="NZ_SBLB01000001.1"/>
</dbReference>